<dbReference type="AlphaFoldDB" id="A0A0L6UGJ0"/>
<dbReference type="GO" id="GO:0045944">
    <property type="term" value="P:positive regulation of transcription by RNA polymerase II"/>
    <property type="evidence" value="ECO:0007669"/>
    <property type="project" value="TreeGrafter"/>
</dbReference>
<dbReference type="InterPro" id="IPR001487">
    <property type="entry name" value="Bromodomain"/>
</dbReference>
<name>A0A0L6UGJ0_9BASI</name>
<dbReference type="OrthoDB" id="1937912at2759"/>
<feature type="domain" description="Bromo" evidence="7">
    <location>
        <begin position="357"/>
        <end position="427"/>
    </location>
</feature>
<dbReference type="Proteomes" id="UP000037035">
    <property type="component" value="Unassembled WGS sequence"/>
</dbReference>
<reference evidence="8 9" key="1">
    <citation type="submission" date="2015-08" db="EMBL/GenBank/DDBJ databases">
        <title>Next Generation Sequencing and Analysis of the Genome of Puccinia sorghi L Schw, the Causal Agent of Maize Common Rust.</title>
        <authorList>
            <person name="Rochi L."/>
            <person name="Burguener G."/>
            <person name="Darino M."/>
            <person name="Turjanski A."/>
            <person name="Kreff E."/>
            <person name="Dieguez M.J."/>
            <person name="Sacco F."/>
        </authorList>
    </citation>
    <scope>NUCLEOTIDE SEQUENCE [LARGE SCALE GENOMIC DNA]</scope>
    <source>
        <strain evidence="8 9">RO10H11247</strain>
    </source>
</reference>
<dbReference type="PROSITE" id="PS00633">
    <property type="entry name" value="BROMODOMAIN_1"/>
    <property type="match status" value="1"/>
</dbReference>
<evidence type="ECO:0000256" key="6">
    <source>
        <dbReference type="SAM" id="Phobius"/>
    </source>
</evidence>
<dbReference type="PRINTS" id="PR00503">
    <property type="entry name" value="BROMODOMAIN"/>
</dbReference>
<evidence type="ECO:0000256" key="1">
    <source>
        <dbReference type="ARBA" id="ARBA00022679"/>
    </source>
</evidence>
<feature type="compositionally biased region" description="Polar residues" evidence="5">
    <location>
        <begin position="21"/>
        <end position="35"/>
    </location>
</feature>
<comment type="caution">
    <text evidence="8">The sequence shown here is derived from an EMBL/GenBank/DDBJ whole genome shotgun (WGS) entry which is preliminary data.</text>
</comment>
<keyword evidence="1 8" id="KW-0808">Transferase</keyword>
<dbReference type="STRING" id="27349.A0A0L6UGJ0"/>
<evidence type="ECO:0000256" key="5">
    <source>
        <dbReference type="SAM" id="MobiDB-lite"/>
    </source>
</evidence>
<dbReference type="SMART" id="SM00297">
    <property type="entry name" value="BROMO"/>
    <property type="match status" value="1"/>
</dbReference>
<feature type="compositionally biased region" description="Acidic residues" evidence="5">
    <location>
        <begin position="1"/>
        <end position="10"/>
    </location>
</feature>
<proteinExistence type="predicted"/>
<protein>
    <submittedName>
        <fullName evidence="8">Histone acetyltransferase</fullName>
    </submittedName>
</protein>
<dbReference type="Gene3D" id="1.20.920.10">
    <property type="entry name" value="Bromodomain-like"/>
    <property type="match status" value="1"/>
</dbReference>
<dbReference type="Pfam" id="PF00439">
    <property type="entry name" value="Bromodomain"/>
    <property type="match status" value="1"/>
</dbReference>
<dbReference type="CDD" id="cd05509">
    <property type="entry name" value="Bromo_gcn5_like"/>
    <property type="match status" value="1"/>
</dbReference>
<sequence length="476" mass="54266">MREADEEDEQQQPNKRIKLSIHQQQPPSDSKQPCSTLAPEPEAQQTEEAMTEKEKEQDAEPDEELPDDILSTHQSTRSLKPAIYEELKNIIRFVVVTNDGEPDSSILLTGLKNLFQRQLPNMPREHIARLVFSRDHASLAIVKRGLDVVGGITYRAFESRGFAEIVFCAIRASEQDHVKQSTTCMHFLTYADNYAIGYFKKQGFSKDVVLDKSVWMGYIKDYEGATCAMLPRIKYLEASIILEKQKQVGSFSFDKKKLPHDVNILNNHPQAIMSKIKLISQSHVVHKGLEIFKRPLVQPINPADVPGLSFVLSIPFCSPTYDWGKSVGTQNWISCQTRKPQRPACHNIIHHLLTSLQSHPSAWPFTKPINREEVTDYYSVIKQPMDLETIEIKLENNCYLDLDQFLVDCKLIFANCRTYNPEGSNYVKNANRVFPSYSFLSWWGSVALLIAFPVFSIILVGKVSQAVFVRMCIRLS</sequence>
<keyword evidence="3" id="KW-0012">Acyltransferase</keyword>
<dbReference type="SUPFAM" id="SSF47370">
    <property type="entry name" value="Bromodomain"/>
    <property type="match status" value="1"/>
</dbReference>
<keyword evidence="6" id="KW-1133">Transmembrane helix</keyword>
<gene>
    <name evidence="8" type="ORF">VP01_685g7</name>
</gene>
<dbReference type="InterPro" id="IPR016181">
    <property type="entry name" value="Acyl_CoA_acyltransferase"/>
</dbReference>
<accession>A0A0L6UGJ0</accession>
<keyword evidence="6" id="KW-0812">Transmembrane</keyword>
<evidence type="ECO:0000259" key="7">
    <source>
        <dbReference type="PROSITE" id="PS50014"/>
    </source>
</evidence>
<dbReference type="GO" id="GO:0000123">
    <property type="term" value="C:histone acetyltransferase complex"/>
    <property type="evidence" value="ECO:0007669"/>
    <property type="project" value="TreeGrafter"/>
</dbReference>
<evidence type="ECO:0000313" key="9">
    <source>
        <dbReference type="Proteomes" id="UP000037035"/>
    </source>
</evidence>
<organism evidence="8 9">
    <name type="scientific">Puccinia sorghi</name>
    <dbReference type="NCBI Taxonomy" id="27349"/>
    <lineage>
        <taxon>Eukaryota</taxon>
        <taxon>Fungi</taxon>
        <taxon>Dikarya</taxon>
        <taxon>Basidiomycota</taxon>
        <taxon>Pucciniomycotina</taxon>
        <taxon>Pucciniomycetes</taxon>
        <taxon>Pucciniales</taxon>
        <taxon>Pucciniaceae</taxon>
        <taxon>Puccinia</taxon>
    </lineage>
</organism>
<evidence type="ECO:0000256" key="3">
    <source>
        <dbReference type="ARBA" id="ARBA00023315"/>
    </source>
</evidence>
<evidence type="ECO:0000256" key="2">
    <source>
        <dbReference type="ARBA" id="ARBA00023117"/>
    </source>
</evidence>
<dbReference type="EMBL" id="LAVV01012227">
    <property type="protein sequence ID" value="KNZ46895.1"/>
    <property type="molecule type" value="Genomic_DNA"/>
</dbReference>
<dbReference type="InterPro" id="IPR036427">
    <property type="entry name" value="Bromodomain-like_sf"/>
</dbReference>
<evidence type="ECO:0000313" key="8">
    <source>
        <dbReference type="EMBL" id="KNZ46895.1"/>
    </source>
</evidence>
<dbReference type="SUPFAM" id="SSF55729">
    <property type="entry name" value="Acyl-CoA N-acyltransferases (Nat)"/>
    <property type="match status" value="1"/>
</dbReference>
<dbReference type="PANTHER" id="PTHR45750:SF3">
    <property type="entry name" value="HISTONE ACETYLTRANSFERASE"/>
    <property type="match status" value="1"/>
</dbReference>
<keyword evidence="9" id="KW-1185">Reference proteome</keyword>
<dbReference type="GO" id="GO:0010484">
    <property type="term" value="F:histone H3 acetyltransferase activity"/>
    <property type="evidence" value="ECO:0007669"/>
    <property type="project" value="TreeGrafter"/>
</dbReference>
<feature type="transmembrane region" description="Helical" evidence="6">
    <location>
        <begin position="440"/>
        <end position="461"/>
    </location>
</feature>
<feature type="region of interest" description="Disordered" evidence="5">
    <location>
        <begin position="1"/>
        <end position="76"/>
    </location>
</feature>
<dbReference type="VEuPathDB" id="FungiDB:VP01_685g7"/>
<dbReference type="PROSITE" id="PS50014">
    <property type="entry name" value="BROMODOMAIN_2"/>
    <property type="match status" value="1"/>
</dbReference>
<keyword evidence="2 4" id="KW-0103">Bromodomain</keyword>
<feature type="compositionally biased region" description="Low complexity" evidence="5">
    <location>
        <begin position="39"/>
        <end position="48"/>
    </location>
</feature>
<evidence type="ECO:0000256" key="4">
    <source>
        <dbReference type="PROSITE-ProRule" id="PRU00035"/>
    </source>
</evidence>
<keyword evidence="6" id="KW-0472">Membrane</keyword>
<dbReference type="InterPro" id="IPR018359">
    <property type="entry name" value="Bromodomain_CS"/>
</dbReference>
<dbReference type="PANTHER" id="PTHR45750">
    <property type="entry name" value="GH11602P"/>
    <property type="match status" value="1"/>
</dbReference>
<dbReference type="InterPro" id="IPR037800">
    <property type="entry name" value="GCN5"/>
</dbReference>
<dbReference type="Gene3D" id="3.40.630.30">
    <property type="match status" value="1"/>
</dbReference>